<keyword evidence="2" id="KW-1133">Transmembrane helix</keyword>
<protein>
    <recommendedName>
        <fullName evidence="5">Galactose oxidase</fullName>
    </recommendedName>
</protein>
<evidence type="ECO:0000313" key="4">
    <source>
        <dbReference type="Proteomes" id="UP000265703"/>
    </source>
</evidence>
<gene>
    <name evidence="3" type="ORF">C1645_831538</name>
</gene>
<evidence type="ECO:0000256" key="1">
    <source>
        <dbReference type="SAM" id="MobiDB-lite"/>
    </source>
</evidence>
<proteinExistence type="predicted"/>
<keyword evidence="2" id="KW-0812">Transmembrane</keyword>
<dbReference type="AlphaFoldDB" id="A0A397SHC3"/>
<feature type="transmembrane region" description="Helical" evidence="2">
    <location>
        <begin position="373"/>
        <end position="397"/>
    </location>
</feature>
<dbReference type="InterPro" id="IPR015915">
    <property type="entry name" value="Kelch-typ_b-propeller"/>
</dbReference>
<organism evidence="3 4">
    <name type="scientific">Glomus cerebriforme</name>
    <dbReference type="NCBI Taxonomy" id="658196"/>
    <lineage>
        <taxon>Eukaryota</taxon>
        <taxon>Fungi</taxon>
        <taxon>Fungi incertae sedis</taxon>
        <taxon>Mucoromycota</taxon>
        <taxon>Glomeromycotina</taxon>
        <taxon>Glomeromycetes</taxon>
        <taxon>Glomerales</taxon>
        <taxon>Glomeraceae</taxon>
        <taxon>Glomus</taxon>
    </lineage>
</organism>
<evidence type="ECO:0008006" key="5">
    <source>
        <dbReference type="Google" id="ProtNLM"/>
    </source>
</evidence>
<feature type="compositionally biased region" description="Polar residues" evidence="1">
    <location>
        <begin position="356"/>
        <end position="368"/>
    </location>
</feature>
<accession>A0A397SHC3</accession>
<sequence length="410" mass="45049">MVCGQNYIPGPRTGHASVYVGGIIYYMGGYSNESELSSTIAANTESEFFYVDTRSNPLLWVDLKNQGVNLPFTIFPTASIGGVNQDSIFIIGGQHLNETNTNYLYRFDTETNELSVPIVKGKAPPTREGMNSVSYKGKIYIFGGHMGSGYNIILFNNFDILDTINLIWQVGSLINSPVTRTGYTATLVNGVIYYIGGRTQQYTFSPMTEIFQYDILGNTWSLKKATATDITTIPGARVGHSAVLFGGKIFVYGGMYFNSDTSYNLPSKGTIVILDTTDLVWSQRDTDAPKLAFHTATLLNKFMIISFGSILELPNNGNSNNELIYGFDLEDPDLKWYLLPSSNTTTTTTLPTKSPVATSFNTETNQPSSPSRMVIVGASISIVAAVLTICVICSSVYRRMKRNKLKTVES</sequence>
<comment type="caution">
    <text evidence="3">The sequence shown here is derived from an EMBL/GenBank/DDBJ whole genome shotgun (WGS) entry which is preliminary data.</text>
</comment>
<dbReference type="Proteomes" id="UP000265703">
    <property type="component" value="Unassembled WGS sequence"/>
</dbReference>
<evidence type="ECO:0000313" key="3">
    <source>
        <dbReference type="EMBL" id="RIA84962.1"/>
    </source>
</evidence>
<dbReference type="SUPFAM" id="SSF117281">
    <property type="entry name" value="Kelch motif"/>
    <property type="match status" value="1"/>
</dbReference>
<feature type="region of interest" description="Disordered" evidence="1">
    <location>
        <begin position="348"/>
        <end position="368"/>
    </location>
</feature>
<keyword evidence="2" id="KW-0472">Membrane</keyword>
<reference evidence="3 4" key="1">
    <citation type="submission" date="2018-06" db="EMBL/GenBank/DDBJ databases">
        <title>Comparative genomics reveals the genomic features of Rhizophagus irregularis, R. cerebriforme, R. diaphanum and Gigaspora rosea, and their symbiotic lifestyle signature.</title>
        <authorList>
            <person name="Morin E."/>
            <person name="San Clemente H."/>
            <person name="Chen E.C.H."/>
            <person name="De La Providencia I."/>
            <person name="Hainaut M."/>
            <person name="Kuo A."/>
            <person name="Kohler A."/>
            <person name="Murat C."/>
            <person name="Tang N."/>
            <person name="Roy S."/>
            <person name="Loubradou J."/>
            <person name="Henrissat B."/>
            <person name="Grigoriev I.V."/>
            <person name="Corradi N."/>
            <person name="Roux C."/>
            <person name="Martin F.M."/>
        </authorList>
    </citation>
    <scope>NUCLEOTIDE SEQUENCE [LARGE SCALE GENOMIC DNA]</scope>
    <source>
        <strain evidence="3 4">DAOM 227022</strain>
    </source>
</reference>
<dbReference type="PANTHER" id="PTHR46461">
    <property type="entry name" value="KELCH DOMAIN-CONTAINING PROTEIN 3"/>
    <property type="match status" value="1"/>
</dbReference>
<dbReference type="PANTHER" id="PTHR46461:SF1">
    <property type="entry name" value="KELCH DOMAIN-CONTAINING PROTEIN 3"/>
    <property type="match status" value="1"/>
</dbReference>
<dbReference type="SUPFAM" id="SSF50965">
    <property type="entry name" value="Galactose oxidase, central domain"/>
    <property type="match status" value="1"/>
</dbReference>
<evidence type="ECO:0000256" key="2">
    <source>
        <dbReference type="SAM" id="Phobius"/>
    </source>
</evidence>
<dbReference type="InterPro" id="IPR011043">
    <property type="entry name" value="Gal_Oxase/kelch_b-propeller"/>
</dbReference>
<dbReference type="GO" id="GO:0003682">
    <property type="term" value="F:chromatin binding"/>
    <property type="evidence" value="ECO:0007669"/>
    <property type="project" value="InterPro"/>
</dbReference>
<dbReference type="Pfam" id="PF24681">
    <property type="entry name" value="Kelch_KLHDC2_KLHL20_DRC7"/>
    <property type="match status" value="1"/>
</dbReference>
<dbReference type="EMBL" id="QKYT01000458">
    <property type="protein sequence ID" value="RIA84962.1"/>
    <property type="molecule type" value="Genomic_DNA"/>
</dbReference>
<dbReference type="Gene3D" id="2.120.10.80">
    <property type="entry name" value="Kelch-type beta propeller"/>
    <property type="match status" value="2"/>
</dbReference>
<dbReference type="GO" id="GO:0005737">
    <property type="term" value="C:cytoplasm"/>
    <property type="evidence" value="ECO:0007669"/>
    <property type="project" value="TreeGrafter"/>
</dbReference>
<dbReference type="OrthoDB" id="45365at2759"/>
<keyword evidence="4" id="KW-1185">Reference proteome</keyword>
<name>A0A397SHC3_9GLOM</name>
<dbReference type="InterPro" id="IPR052637">
    <property type="entry name" value="KLHDC3-like"/>
</dbReference>